<dbReference type="HOGENOM" id="CLU_697793_0_0_0"/>
<dbReference type="KEGG" id="mhd:Marky_1010"/>
<dbReference type="OrthoDB" id="29537at2"/>
<dbReference type="eggNOG" id="ENOG5033AUW">
    <property type="taxonomic scope" value="Bacteria"/>
</dbReference>
<dbReference type="EMBL" id="CP002630">
    <property type="protein sequence ID" value="AEB11753.1"/>
    <property type="molecule type" value="Genomic_DNA"/>
</dbReference>
<dbReference type="AlphaFoldDB" id="F2NLD4"/>
<keyword evidence="4" id="KW-1185">Reference proteome</keyword>
<dbReference type="PROSITE" id="PS51257">
    <property type="entry name" value="PROKAR_LIPOPROTEIN"/>
    <property type="match status" value="1"/>
</dbReference>
<evidence type="ECO:0000313" key="4">
    <source>
        <dbReference type="Proteomes" id="UP000007030"/>
    </source>
</evidence>
<proteinExistence type="predicted"/>
<feature type="chain" id="PRO_5003282704" description="PrcB C-terminal domain-containing protein" evidence="1">
    <location>
        <begin position="21"/>
        <end position="352"/>
    </location>
</feature>
<protein>
    <recommendedName>
        <fullName evidence="2">PrcB C-terminal domain-containing protein</fullName>
    </recommendedName>
</protein>
<keyword evidence="1" id="KW-0732">Signal</keyword>
<dbReference type="RefSeq" id="WP_013703801.1">
    <property type="nucleotide sequence ID" value="NC_015387.1"/>
</dbReference>
<accession>F2NLD4</accession>
<organism evidence="3 4">
    <name type="scientific">Marinithermus hydrothermalis (strain DSM 14884 / JCM 11576 / T1)</name>
    <dbReference type="NCBI Taxonomy" id="869210"/>
    <lineage>
        <taxon>Bacteria</taxon>
        <taxon>Thermotogati</taxon>
        <taxon>Deinococcota</taxon>
        <taxon>Deinococci</taxon>
        <taxon>Thermales</taxon>
        <taxon>Thermaceae</taxon>
        <taxon>Marinithermus</taxon>
    </lineage>
</organism>
<feature type="domain" description="PrcB C-terminal" evidence="2">
    <location>
        <begin position="274"/>
        <end position="330"/>
    </location>
</feature>
<dbReference type="Pfam" id="PF14343">
    <property type="entry name" value="PrcB_C"/>
    <property type="match status" value="1"/>
</dbReference>
<reference evidence="3 4" key="1">
    <citation type="journal article" date="2012" name="Stand. Genomic Sci.">
        <title>Complete genome sequence of the aerobic, heterotroph Marinithermus hydrothermalis type strain (T1(T)) from a deep-sea hydrothermal vent chimney.</title>
        <authorList>
            <person name="Copeland A."/>
            <person name="Gu W."/>
            <person name="Yasawong M."/>
            <person name="Lapidus A."/>
            <person name="Lucas S."/>
            <person name="Deshpande S."/>
            <person name="Pagani I."/>
            <person name="Tapia R."/>
            <person name="Cheng J.F."/>
            <person name="Goodwin L.A."/>
            <person name="Pitluck S."/>
            <person name="Liolios K."/>
            <person name="Ivanova N."/>
            <person name="Mavromatis K."/>
            <person name="Mikhailova N."/>
            <person name="Pati A."/>
            <person name="Chen A."/>
            <person name="Palaniappan K."/>
            <person name="Land M."/>
            <person name="Pan C."/>
            <person name="Brambilla E.M."/>
            <person name="Rohde M."/>
            <person name="Tindall B.J."/>
            <person name="Sikorski J."/>
            <person name="Goker M."/>
            <person name="Detter J.C."/>
            <person name="Bristow J."/>
            <person name="Eisen J.A."/>
            <person name="Markowitz V."/>
            <person name="Hugenholtz P."/>
            <person name="Kyrpides N.C."/>
            <person name="Klenk H.P."/>
            <person name="Woyke T."/>
        </authorList>
    </citation>
    <scope>NUCLEOTIDE SEQUENCE [LARGE SCALE GENOMIC DNA]</scope>
    <source>
        <strain evidence="4">DSM 14884 / JCM 11576 / T1</strain>
    </source>
</reference>
<feature type="signal peptide" evidence="1">
    <location>
        <begin position="1"/>
        <end position="20"/>
    </location>
</feature>
<evidence type="ECO:0000256" key="1">
    <source>
        <dbReference type="SAM" id="SignalP"/>
    </source>
</evidence>
<evidence type="ECO:0000313" key="3">
    <source>
        <dbReference type="EMBL" id="AEB11753.1"/>
    </source>
</evidence>
<gene>
    <name evidence="3" type="ordered locus">Marky_1010</name>
</gene>
<dbReference type="STRING" id="869210.Marky_1010"/>
<sequence>MRYPTLLLTLLLVLSGCLPAQTPGPRYTTSEIQLLLEDAAERWVYFYGDPQTIQHQGAVLELTDERLDHIWAVPGALAVNGAPLLREVLPGVRLPARTVQAIPSGRFVVSTETEVRSVWYYDGRWYKLARALDADRIAVRVPDREEPEFAALTREETRVILRELVQRAGGQAFVVYELEEPVFKRLRFSPSPRRHREAALAVQFGVERELILVEPRPELWRLLEQGTQSGYTLRDPQGFLALSPTHFAEVWDLIAQNRVPRPAPPSVDLGRHSVVAFFWGLKPTGGYRVDVREVRLAGRTLTVVLELQSPPPGAIVTQALTSPYVLIQVNARPDRVVFVDDQGRLLAEAFGE</sequence>
<dbReference type="InterPro" id="IPR025748">
    <property type="entry name" value="PrcB_C_dom"/>
</dbReference>
<evidence type="ECO:0000259" key="2">
    <source>
        <dbReference type="Pfam" id="PF14343"/>
    </source>
</evidence>
<name>F2NLD4_MARHT</name>
<dbReference type="Proteomes" id="UP000007030">
    <property type="component" value="Chromosome"/>
</dbReference>